<dbReference type="STRING" id="1802306.A3C72_03315"/>
<feature type="binding site" evidence="6">
    <location>
        <begin position="8"/>
        <end position="15"/>
    </location>
    <ligand>
        <name>substrate</name>
    </ligand>
</feature>
<dbReference type="GO" id="GO:0006096">
    <property type="term" value="P:glycolytic process"/>
    <property type="evidence" value="ECO:0007669"/>
    <property type="project" value="UniProtKB-KW"/>
</dbReference>
<feature type="active site" description="Proton donor/acceptor" evidence="5">
    <location>
        <position position="84"/>
    </location>
</feature>
<proteinExistence type="inferred from homology"/>
<gene>
    <name evidence="7" type="ORF">A3C72_03315</name>
</gene>
<accession>A0A1G2MHB4</accession>
<comment type="similarity">
    <text evidence="1">Belongs to the phosphoglycerate mutase family. BPG-dependent PGAM subfamily.</text>
</comment>
<dbReference type="EC" id="5.4.2.11" evidence="2"/>
<dbReference type="Proteomes" id="UP000177130">
    <property type="component" value="Unassembled WGS sequence"/>
</dbReference>
<feature type="binding site" evidence="6">
    <location>
        <begin position="111"/>
        <end position="112"/>
    </location>
    <ligand>
        <name>substrate</name>
    </ligand>
</feature>
<dbReference type="InterPro" id="IPR013078">
    <property type="entry name" value="His_Pase_superF_clade-1"/>
</dbReference>
<evidence type="ECO:0000256" key="4">
    <source>
        <dbReference type="ARBA" id="ARBA00023235"/>
    </source>
</evidence>
<dbReference type="InterPro" id="IPR029033">
    <property type="entry name" value="His_PPase_superfam"/>
</dbReference>
<dbReference type="CDD" id="cd07067">
    <property type="entry name" value="HP_PGM_like"/>
    <property type="match status" value="1"/>
</dbReference>
<evidence type="ECO:0000256" key="6">
    <source>
        <dbReference type="PIRSR" id="PIRSR613078-2"/>
    </source>
</evidence>
<reference evidence="7 8" key="1">
    <citation type="journal article" date="2016" name="Nat. Commun.">
        <title>Thousands of microbial genomes shed light on interconnected biogeochemical processes in an aquifer system.</title>
        <authorList>
            <person name="Anantharaman K."/>
            <person name="Brown C.T."/>
            <person name="Hug L.A."/>
            <person name="Sharon I."/>
            <person name="Castelle C.J."/>
            <person name="Probst A.J."/>
            <person name="Thomas B.C."/>
            <person name="Singh A."/>
            <person name="Wilkins M.J."/>
            <person name="Karaoz U."/>
            <person name="Brodie E.L."/>
            <person name="Williams K.H."/>
            <person name="Hubbard S.S."/>
            <person name="Banfield J.F."/>
        </authorList>
    </citation>
    <scope>NUCLEOTIDE SEQUENCE [LARGE SCALE GENOMIC DNA]</scope>
</reference>
<feature type="binding site" evidence="6">
    <location>
        <begin position="21"/>
        <end position="22"/>
    </location>
    <ligand>
        <name>substrate</name>
    </ligand>
</feature>
<dbReference type="AlphaFoldDB" id="A0A1G2MHB4"/>
<evidence type="ECO:0000256" key="2">
    <source>
        <dbReference type="ARBA" id="ARBA00012028"/>
    </source>
</evidence>
<keyword evidence="3" id="KW-0324">Glycolysis</keyword>
<evidence type="ECO:0000313" key="7">
    <source>
        <dbReference type="EMBL" id="OHA22431.1"/>
    </source>
</evidence>
<evidence type="ECO:0000256" key="1">
    <source>
        <dbReference type="ARBA" id="ARBA00006717"/>
    </source>
</evidence>
<evidence type="ECO:0000256" key="3">
    <source>
        <dbReference type="ARBA" id="ARBA00023152"/>
    </source>
</evidence>
<evidence type="ECO:0000313" key="8">
    <source>
        <dbReference type="Proteomes" id="UP000177130"/>
    </source>
</evidence>
<comment type="caution">
    <text evidence="7">The sequence shown here is derived from an EMBL/GenBank/DDBJ whole genome shotgun (WGS) entry which is preliminary data.</text>
</comment>
<protein>
    <recommendedName>
        <fullName evidence="2">phosphoglycerate mutase (2,3-diphosphoglycerate-dependent)</fullName>
        <ecNumber evidence="2">5.4.2.11</ecNumber>
    </recommendedName>
</protein>
<dbReference type="Gene3D" id="3.40.50.1240">
    <property type="entry name" value="Phosphoglycerate mutase-like"/>
    <property type="match status" value="1"/>
</dbReference>
<dbReference type="PANTHER" id="PTHR11931">
    <property type="entry name" value="PHOSPHOGLYCERATE MUTASE"/>
    <property type="match status" value="1"/>
</dbReference>
<dbReference type="SUPFAM" id="SSF53254">
    <property type="entry name" value="Phosphoglycerate mutase-like"/>
    <property type="match status" value="1"/>
</dbReference>
<name>A0A1G2MHB4_9BACT</name>
<feature type="binding site" evidence="6">
    <location>
        <position position="58"/>
    </location>
    <ligand>
        <name>substrate</name>
    </ligand>
</feature>
<feature type="binding site" evidence="6">
    <location>
        <position position="95"/>
    </location>
    <ligand>
        <name>substrate</name>
    </ligand>
</feature>
<sequence>MAYLYLGRHAKSEWNDKGIWTGWADPHLSKEGFDDALKAGQALKGRKIDKAYVAPFFRTRETLETIEEAYGAKIEKIEAAEIKERDYGVLTGKNKWQVKEAVGEEQFQKIRRGWDVPIEKGESLKDVYNRVIPYFKSQILPELLAGKNVIIVSSGNALRALVKFIENIPDEKIGEVEIVMGQIHKYIYDGDGKYIGKEVVYSGTVDTQNTK</sequence>
<dbReference type="Pfam" id="PF00300">
    <property type="entry name" value="His_Phos_1"/>
    <property type="match status" value="1"/>
</dbReference>
<evidence type="ECO:0000256" key="5">
    <source>
        <dbReference type="PIRSR" id="PIRSR613078-1"/>
    </source>
</evidence>
<dbReference type="InterPro" id="IPR005952">
    <property type="entry name" value="Phosphogly_mut1"/>
</dbReference>
<dbReference type="SMART" id="SM00855">
    <property type="entry name" value="PGAM"/>
    <property type="match status" value="1"/>
</dbReference>
<keyword evidence="4" id="KW-0413">Isomerase</keyword>
<feature type="binding site" evidence="6">
    <location>
        <begin position="155"/>
        <end position="156"/>
    </location>
    <ligand>
        <name>substrate</name>
    </ligand>
</feature>
<organism evidence="7 8">
    <name type="scientific">Candidatus Taylorbacteria bacterium RIFCSPHIGHO2_02_FULL_43_32b</name>
    <dbReference type="NCBI Taxonomy" id="1802306"/>
    <lineage>
        <taxon>Bacteria</taxon>
        <taxon>Candidatus Tayloriibacteriota</taxon>
    </lineage>
</organism>
<dbReference type="EMBL" id="MHRK01000053">
    <property type="protein sequence ID" value="OHA22431.1"/>
    <property type="molecule type" value="Genomic_DNA"/>
</dbReference>
<dbReference type="GO" id="GO:0004619">
    <property type="term" value="F:phosphoglycerate mutase activity"/>
    <property type="evidence" value="ECO:0007669"/>
    <property type="project" value="UniProtKB-EC"/>
</dbReference>
<dbReference type="PIRSF" id="PIRSF000709">
    <property type="entry name" value="6PFK_2-Ptase"/>
    <property type="match status" value="1"/>
</dbReference>
<feature type="binding site" evidence="6">
    <location>
        <begin position="84"/>
        <end position="87"/>
    </location>
    <ligand>
        <name>substrate</name>
    </ligand>
</feature>
<feature type="active site" description="Tele-phosphohistidine intermediate" evidence="5">
    <location>
        <position position="9"/>
    </location>
</feature>